<evidence type="ECO:0000313" key="14">
    <source>
        <dbReference type="Proteomes" id="UP000075886"/>
    </source>
</evidence>
<comment type="similarity">
    <text evidence="11">Belongs to the class I-like SAM-binding methyltransferase superfamily. TrmB family.</text>
</comment>
<comment type="subcellular location">
    <subcellularLocation>
        <location evidence="2 11">Nucleus</location>
    </subcellularLocation>
</comment>
<dbReference type="NCBIfam" id="TIGR00091">
    <property type="entry name" value="tRNA (guanosine(46)-N7)-methyltransferase TrmB"/>
    <property type="match status" value="1"/>
</dbReference>
<evidence type="ECO:0000256" key="5">
    <source>
        <dbReference type="ARBA" id="ARBA00022679"/>
    </source>
</evidence>
<evidence type="ECO:0000256" key="2">
    <source>
        <dbReference type="ARBA" id="ARBA00004123"/>
    </source>
</evidence>
<keyword evidence="6 11" id="KW-0949">S-adenosyl-L-methionine</keyword>
<dbReference type="EC" id="2.1.1.33" evidence="11"/>
<comment type="catalytic activity">
    <reaction evidence="1 11">
        <text>guanosine(46) in tRNA + S-adenosyl-L-methionine = N(7)-methylguanosine(46) in tRNA + S-adenosyl-L-homocysteine</text>
        <dbReference type="Rhea" id="RHEA:42708"/>
        <dbReference type="Rhea" id="RHEA-COMP:10188"/>
        <dbReference type="Rhea" id="RHEA-COMP:10189"/>
        <dbReference type="ChEBI" id="CHEBI:57856"/>
        <dbReference type="ChEBI" id="CHEBI:59789"/>
        <dbReference type="ChEBI" id="CHEBI:74269"/>
        <dbReference type="ChEBI" id="CHEBI:74480"/>
        <dbReference type="EC" id="2.1.1.33"/>
    </reaction>
</comment>
<proteinExistence type="inferred from homology"/>
<evidence type="ECO:0000256" key="9">
    <source>
        <dbReference type="ARBA" id="ARBA00023242"/>
    </source>
</evidence>
<dbReference type="InterPro" id="IPR029063">
    <property type="entry name" value="SAM-dependent_MTases_sf"/>
</dbReference>
<keyword evidence="4 11" id="KW-0489">Methyltransferase</keyword>
<dbReference type="UniPathway" id="UPA00989"/>
<keyword evidence="8 11" id="KW-0694">RNA-binding</keyword>
<sequence length="1032" mass="118688">MAPTHVHLLLNQLPTFFDCTLSLEDVDRICEQKEKNEITKFSASCDNGSDDSNDGNQSENENTRRTSQDLRNIQIVRRALQNSELLDVMRDVILEVENIRKTAGLFDQYDNWQYLSKKLNIDHFLTFIYTMVCLAEYDPTKASHRKISICAARLYIVLLSTPGQKQTPVFNEYVFAKSLDVFTLADQIREHSKADTSQGRKTYAAEDSRLMLDYISMLDNVQMLLRCMTLKNCGETKSKLIDTLKSLIVYCIKHAHNRAEAEQVAEKVFAIFGTICLPEHDDHNECSTSINMILNKTAVFYTSDYKNIPAAFSVQNFFLRLLEQNPKDTCGVLSNFMKAVITNPPKVFARADDYAILLDAAVRYELAMYSKCNISIVDYLKQIETHADASTRINILDMIGRLSVVDCTVDWELFQSEISNVPREIEMIKLLYNKLIEKANTVKLKAFQCLLKILQNGNKTLKQMFHDAYYTANADEDEKNYLQRNDFEELFQTAELELGISRSVLNFNQQTTAAANKSPIDDRVRNEENATAPRKISSEIAGIETIEEILVSLPNVMYDAMLSPISAIRRVALCCFECIVELSRNRIDEPVFEYIITKLAKDPVMLLRRTTLNVLNKLIALYPNYPPLIKLWSKCLLFFLDDVDQKLKESAMDSLKTNVFDSICRYEDSSSSKVFTPWMIVRSMLVIGKINVLKSAVDSWIQKSILTAKNLSIIESHIFTVNCSEAWIILSIIANKMKSRNPDLVIKTMNDILQQDLQYAESDMFPASEIDNEQCDLAGSDEESLRKRVSLTCTMDTGEETLEQNVKLPQKRFYRQRAHSNPIADHSFVYPARPDMYLWKDLYPSVGDRKVEFVDIGCGYGGFLVTLGETYPDKLALGMEIRVKVSDYVMDRIEALRKMNKGKYENIACIRTNAMKYLPNFFHKHQLEKLFFLYPDPHFKKAKHKWRIINPTLLSEYAYVLRPGGKIYTVTDVRDLHEWMCKHIEEHPCFKRIPDEQAREDILAPKLLDSSEEGQKVTRMSGDKFMAIFERL</sequence>
<dbReference type="InterPro" id="IPR025763">
    <property type="entry name" value="Trm8_euk"/>
</dbReference>
<keyword evidence="3 11" id="KW-0820">tRNA-binding</keyword>
<organism evidence="13 14">
    <name type="scientific">Anopheles farauti</name>
    <dbReference type="NCBI Taxonomy" id="69004"/>
    <lineage>
        <taxon>Eukaryota</taxon>
        <taxon>Metazoa</taxon>
        <taxon>Ecdysozoa</taxon>
        <taxon>Arthropoda</taxon>
        <taxon>Hexapoda</taxon>
        <taxon>Insecta</taxon>
        <taxon>Pterygota</taxon>
        <taxon>Neoptera</taxon>
        <taxon>Endopterygota</taxon>
        <taxon>Diptera</taxon>
        <taxon>Nematocera</taxon>
        <taxon>Culicoidea</taxon>
        <taxon>Culicidae</taxon>
        <taxon>Anophelinae</taxon>
        <taxon>Anopheles</taxon>
    </lineage>
</organism>
<dbReference type="CDD" id="cd02440">
    <property type="entry name" value="AdoMet_MTases"/>
    <property type="match status" value="1"/>
</dbReference>
<protein>
    <recommendedName>
        <fullName evidence="11">tRNA (guanine-N(7)-)-methyltransferase</fullName>
        <ecNumber evidence="11">2.1.1.33</ecNumber>
    </recommendedName>
    <alternativeName>
        <fullName evidence="11">tRNA (guanine(46)-N(7))-methyltransferase</fullName>
    </alternativeName>
    <alternativeName>
        <fullName evidence="11">tRNA(m7G46)-methyltransferase</fullName>
    </alternativeName>
</protein>
<reference evidence="13" key="2">
    <citation type="submission" date="2020-05" db="UniProtKB">
        <authorList>
            <consortium name="EnsemblMetazoa"/>
        </authorList>
    </citation>
    <scope>IDENTIFICATION</scope>
    <source>
        <strain evidence="13">FAR1</strain>
    </source>
</reference>
<accession>A0A182QA52</accession>
<evidence type="ECO:0000256" key="3">
    <source>
        <dbReference type="ARBA" id="ARBA00022555"/>
    </source>
</evidence>
<dbReference type="PANTHER" id="PTHR23417:SF16">
    <property type="entry name" value="TRNA (GUANINE-N(7)-)-METHYLTRANSFERASE"/>
    <property type="match status" value="1"/>
</dbReference>
<dbReference type="GO" id="GO:0000049">
    <property type="term" value="F:tRNA binding"/>
    <property type="evidence" value="ECO:0007669"/>
    <property type="project" value="UniProtKB-UniRule"/>
</dbReference>
<dbReference type="VEuPathDB" id="VectorBase:AFAF006100"/>
<reference evidence="14" key="1">
    <citation type="submission" date="2014-01" db="EMBL/GenBank/DDBJ databases">
        <title>The Genome Sequence of Anopheles farauti FAR1 (V2).</title>
        <authorList>
            <consortium name="The Broad Institute Genomics Platform"/>
            <person name="Neafsey D.E."/>
            <person name="Besansky N."/>
            <person name="Howell P."/>
            <person name="Walton C."/>
            <person name="Young S.K."/>
            <person name="Zeng Q."/>
            <person name="Gargeya S."/>
            <person name="Fitzgerald M."/>
            <person name="Haas B."/>
            <person name="Abouelleil A."/>
            <person name="Allen A.W."/>
            <person name="Alvarado L."/>
            <person name="Arachchi H.M."/>
            <person name="Berlin A.M."/>
            <person name="Chapman S.B."/>
            <person name="Gainer-Dewar J."/>
            <person name="Goldberg J."/>
            <person name="Griggs A."/>
            <person name="Gujja S."/>
            <person name="Hansen M."/>
            <person name="Howarth C."/>
            <person name="Imamovic A."/>
            <person name="Ireland A."/>
            <person name="Larimer J."/>
            <person name="McCowan C."/>
            <person name="Murphy C."/>
            <person name="Pearson M."/>
            <person name="Poon T.W."/>
            <person name="Priest M."/>
            <person name="Roberts A."/>
            <person name="Saif S."/>
            <person name="Shea T."/>
            <person name="Sisk P."/>
            <person name="Sykes S."/>
            <person name="Wortman J."/>
            <person name="Nusbaum C."/>
            <person name="Birren B."/>
        </authorList>
    </citation>
    <scope>NUCLEOTIDE SEQUENCE [LARGE SCALE GENOMIC DNA]</scope>
    <source>
        <strain evidence="14">FAR1</strain>
    </source>
</reference>
<keyword evidence="5 11" id="KW-0808">Transferase</keyword>
<dbReference type="STRING" id="69004.A0A182QA52"/>
<dbReference type="HAMAP" id="MF_03055">
    <property type="entry name" value="tRNA_methyltr_TrmB_euk"/>
    <property type="match status" value="1"/>
</dbReference>
<feature type="binding site" evidence="11">
    <location>
        <begin position="1011"/>
        <end position="1013"/>
    </location>
    <ligand>
        <name>S-adenosyl-L-methionine</name>
        <dbReference type="ChEBI" id="CHEBI:59789"/>
    </ligand>
</feature>
<keyword evidence="9 11" id="KW-0539">Nucleus</keyword>
<dbReference type="GO" id="GO:0005634">
    <property type="term" value="C:nucleus"/>
    <property type="evidence" value="ECO:0007669"/>
    <property type="project" value="UniProtKB-SubCell"/>
</dbReference>
<evidence type="ECO:0000256" key="1">
    <source>
        <dbReference type="ARBA" id="ARBA00000142"/>
    </source>
</evidence>
<dbReference type="EMBL" id="AXCN02001904">
    <property type="status" value="NOT_ANNOTATED_CDS"/>
    <property type="molecule type" value="Genomic_DNA"/>
</dbReference>
<comment type="function">
    <text evidence="11">Catalyzes the formation of N(7)-methylguanine at position 46 (m7G46) in tRNA.</text>
</comment>
<name>A0A182QA52_9DIPT</name>
<dbReference type="PANTHER" id="PTHR23417">
    <property type="entry name" value="3-DEOXY-D-MANNO-OCTULOSONIC-ACID TRANSFERASE/TRNA GUANINE-N 7 - -METHYLTRANSFERASE"/>
    <property type="match status" value="1"/>
</dbReference>
<dbReference type="Gene3D" id="3.40.50.150">
    <property type="entry name" value="Vaccinia Virus protein VP39"/>
    <property type="match status" value="1"/>
</dbReference>
<comment type="pathway">
    <text evidence="10 11">tRNA modification; N(7)-methylguanine-tRNA biosynthesis.</text>
</comment>
<evidence type="ECO:0000256" key="8">
    <source>
        <dbReference type="ARBA" id="ARBA00022884"/>
    </source>
</evidence>
<dbReference type="SUPFAM" id="SSF48371">
    <property type="entry name" value="ARM repeat"/>
    <property type="match status" value="1"/>
</dbReference>
<feature type="binding site" evidence="11">
    <location>
        <position position="933"/>
    </location>
    <ligand>
        <name>S-adenosyl-L-methionine</name>
        <dbReference type="ChEBI" id="CHEBI:59789"/>
    </ligand>
</feature>
<dbReference type="Proteomes" id="UP000075886">
    <property type="component" value="Unassembled WGS sequence"/>
</dbReference>
<evidence type="ECO:0000256" key="6">
    <source>
        <dbReference type="ARBA" id="ARBA00022691"/>
    </source>
</evidence>
<feature type="active site" evidence="11">
    <location>
        <position position="936"/>
    </location>
</feature>
<dbReference type="SUPFAM" id="SSF53335">
    <property type="entry name" value="S-adenosyl-L-methionine-dependent methyltransferases"/>
    <property type="match status" value="1"/>
</dbReference>
<evidence type="ECO:0000313" key="13">
    <source>
        <dbReference type="EnsemblMetazoa" id="AFAF006100-PA"/>
    </source>
</evidence>
<dbReference type="EnsemblMetazoa" id="AFAF006100-RA">
    <property type="protein sequence ID" value="AFAF006100-PA"/>
    <property type="gene ID" value="AFAF006100"/>
</dbReference>
<dbReference type="Pfam" id="PF02390">
    <property type="entry name" value="Methyltransf_4"/>
    <property type="match status" value="1"/>
</dbReference>
<dbReference type="InterPro" id="IPR016024">
    <property type="entry name" value="ARM-type_fold"/>
</dbReference>
<dbReference type="AlphaFoldDB" id="A0A182QA52"/>
<evidence type="ECO:0000256" key="12">
    <source>
        <dbReference type="SAM" id="MobiDB-lite"/>
    </source>
</evidence>
<feature type="binding site" evidence="11">
    <location>
        <begin position="913"/>
        <end position="914"/>
    </location>
    <ligand>
        <name>S-adenosyl-L-methionine</name>
        <dbReference type="ChEBI" id="CHEBI:59789"/>
    </ligand>
</feature>
<dbReference type="PROSITE" id="PS51625">
    <property type="entry name" value="SAM_MT_TRMB"/>
    <property type="match status" value="1"/>
</dbReference>
<feature type="binding site" evidence="11">
    <location>
        <begin position="880"/>
        <end position="881"/>
    </location>
    <ligand>
        <name>S-adenosyl-L-methionine</name>
        <dbReference type="ChEBI" id="CHEBI:59789"/>
    </ligand>
</feature>
<feature type="binding site" evidence="11">
    <location>
        <position position="857"/>
    </location>
    <ligand>
        <name>S-adenosyl-L-methionine</name>
        <dbReference type="ChEBI" id="CHEBI:59789"/>
    </ligand>
</feature>
<keyword evidence="7 11" id="KW-0819">tRNA processing</keyword>
<dbReference type="GO" id="GO:0008176">
    <property type="term" value="F:tRNA (guanine(46)-N7)-methyltransferase activity"/>
    <property type="evidence" value="ECO:0007669"/>
    <property type="project" value="UniProtKB-UniRule"/>
</dbReference>
<evidence type="ECO:0000256" key="4">
    <source>
        <dbReference type="ARBA" id="ARBA00022603"/>
    </source>
</evidence>
<evidence type="ECO:0000256" key="10">
    <source>
        <dbReference type="ARBA" id="ARBA00060552"/>
    </source>
</evidence>
<dbReference type="InterPro" id="IPR003358">
    <property type="entry name" value="tRNA_(Gua-N-7)_MeTrfase_Trmb"/>
</dbReference>
<dbReference type="FunFam" id="3.40.50.150:FF:000060">
    <property type="entry name" value="tRNA (guanine-N(7)-)-methyltransferase"/>
    <property type="match status" value="1"/>
</dbReference>
<evidence type="ECO:0000256" key="7">
    <source>
        <dbReference type="ARBA" id="ARBA00022694"/>
    </source>
</evidence>
<feature type="region of interest" description="Disordered" evidence="12">
    <location>
        <begin position="41"/>
        <end position="67"/>
    </location>
</feature>
<evidence type="ECO:0000256" key="11">
    <source>
        <dbReference type="HAMAP-Rule" id="MF_03055"/>
    </source>
</evidence>
<keyword evidence="14" id="KW-1185">Reference proteome</keyword>
<dbReference type="GO" id="GO:0106143">
    <property type="term" value="C:tRNA (m7G46) methyltransferase complex"/>
    <property type="evidence" value="ECO:0007669"/>
    <property type="project" value="UniProtKB-ARBA"/>
</dbReference>